<dbReference type="PANTHER" id="PTHR22642:SF20">
    <property type="entry name" value="AMIDOHYDROLASE 3 DOMAIN-CONTAINING PROTEIN"/>
    <property type="match status" value="1"/>
</dbReference>
<dbReference type="CDD" id="cd01300">
    <property type="entry name" value="YtcJ_like"/>
    <property type="match status" value="1"/>
</dbReference>
<evidence type="ECO:0000313" key="3">
    <source>
        <dbReference type="Proteomes" id="UP000078343"/>
    </source>
</evidence>
<dbReference type="OrthoDB" id="3501663at2759"/>
<dbReference type="SUPFAM" id="SSF51338">
    <property type="entry name" value="Composite domain of metallo-dependent hydrolases"/>
    <property type="match status" value="1"/>
</dbReference>
<dbReference type="Gene3D" id="3.10.310.70">
    <property type="match status" value="1"/>
</dbReference>
<name>A0A178ZIC0_9EURO</name>
<dbReference type="PANTHER" id="PTHR22642">
    <property type="entry name" value="IMIDAZOLONEPROPIONASE"/>
    <property type="match status" value="1"/>
</dbReference>
<dbReference type="GeneID" id="30010687"/>
<dbReference type="AlphaFoldDB" id="A0A178ZIC0"/>
<reference evidence="2 3" key="1">
    <citation type="submission" date="2016-04" db="EMBL/GenBank/DDBJ databases">
        <title>Draft genome of Fonsecaea erecta CBS 125763.</title>
        <authorList>
            <person name="Weiss V.A."/>
            <person name="Vicente V.A."/>
            <person name="Raittz R.T."/>
            <person name="Moreno L.F."/>
            <person name="De Souza E.M."/>
            <person name="Pedrosa F.O."/>
            <person name="Steffens M.B."/>
            <person name="Faoro H."/>
            <person name="Tadra-Sfeir M.Z."/>
            <person name="Najafzadeh M.J."/>
            <person name="Felipe M.S."/>
            <person name="Teixeira M."/>
            <person name="Sun J."/>
            <person name="Xi L."/>
            <person name="Gomes R."/>
            <person name="De Azevedo C.M."/>
            <person name="Salgado C.G."/>
            <person name="Da Silva M.B."/>
            <person name="Nascimento M.F."/>
            <person name="Queiroz-Telles F."/>
            <person name="Attili D.S."/>
            <person name="Gorbushina A."/>
        </authorList>
    </citation>
    <scope>NUCLEOTIDE SEQUENCE [LARGE SCALE GENOMIC DNA]</scope>
    <source>
        <strain evidence="2 3">CBS 125763</strain>
    </source>
</reference>
<feature type="domain" description="Amidohydrolase 3" evidence="1">
    <location>
        <begin position="61"/>
        <end position="541"/>
    </location>
</feature>
<proteinExistence type="predicted"/>
<dbReference type="Pfam" id="PF07969">
    <property type="entry name" value="Amidohydro_3"/>
    <property type="match status" value="1"/>
</dbReference>
<dbReference type="InterPro" id="IPR033932">
    <property type="entry name" value="YtcJ-like"/>
</dbReference>
<accession>A0A178ZIC0</accession>
<gene>
    <name evidence="2" type="ORF">AYL99_06519</name>
</gene>
<dbReference type="Proteomes" id="UP000078343">
    <property type="component" value="Unassembled WGS sequence"/>
</dbReference>
<comment type="caution">
    <text evidence="2">The sequence shown here is derived from an EMBL/GenBank/DDBJ whole genome shotgun (WGS) entry which is preliminary data.</text>
</comment>
<dbReference type="Gene3D" id="3.20.20.140">
    <property type="entry name" value="Metal-dependent hydrolases"/>
    <property type="match status" value="1"/>
</dbReference>
<dbReference type="GO" id="GO:0016810">
    <property type="term" value="F:hydrolase activity, acting on carbon-nitrogen (but not peptide) bonds"/>
    <property type="evidence" value="ECO:0007669"/>
    <property type="project" value="InterPro"/>
</dbReference>
<evidence type="ECO:0000313" key="2">
    <source>
        <dbReference type="EMBL" id="OAP59221.1"/>
    </source>
</evidence>
<dbReference type="InterPro" id="IPR032466">
    <property type="entry name" value="Metal_Hydrolase"/>
</dbReference>
<organism evidence="2 3">
    <name type="scientific">Fonsecaea erecta</name>
    <dbReference type="NCBI Taxonomy" id="1367422"/>
    <lineage>
        <taxon>Eukaryota</taxon>
        <taxon>Fungi</taxon>
        <taxon>Dikarya</taxon>
        <taxon>Ascomycota</taxon>
        <taxon>Pezizomycotina</taxon>
        <taxon>Eurotiomycetes</taxon>
        <taxon>Chaetothyriomycetidae</taxon>
        <taxon>Chaetothyriales</taxon>
        <taxon>Herpotrichiellaceae</taxon>
        <taxon>Fonsecaea</taxon>
    </lineage>
</organism>
<dbReference type="Gene3D" id="2.30.40.10">
    <property type="entry name" value="Urease, subunit C, domain 1"/>
    <property type="match status" value="1"/>
</dbReference>
<sequence length="544" mass="59556">MRTVFQNARVFTGAQGPSSYGKHSCMIINDDLIEFVGDSSDAAVQAATTEGAKVVDLDHSHTLAPGFIDGHMHLLMFGTSLQKISLEHCRTLADIQSTIQEAARAADSSKRRILCRGWMHFMTEGQALARDLDGLDELDRPIFIDSKDLHSTWCNTAALKEMGVQQDTPDPPGGEIQRDEQGNATGLLSEAAAITIVWPHLAQVASMDEKLSAIRQAITTYNSCGYTGLVEMAMDENAWAALLELRSQEQEELSIRVAAHWLIYPSKTNEENFRQVDRAIELWKQYNLQTSPNFRIAGVKVIGDGVIDACTAALLQPYSSNGVSCDPLWDPDMLKKVVERANAAGLQCALHAIGDATIKMAIDALEPVASSGRRHRIEHLELTSPGDAKRLSEAGITASVQAVHADPAILRQWNKLLGEQRRGRAFAYREFLDEGVPLALGTDAPTAPNLPLPNLYVATTRRSAREPASQEVVNEHFALPLLGAFSAATQGAAHSCFMDEITGRLEVGMKADFVVLDMDWAPETLLQAKVLQTWFNGRQVYMAP</sequence>
<evidence type="ECO:0000259" key="1">
    <source>
        <dbReference type="Pfam" id="PF07969"/>
    </source>
</evidence>
<dbReference type="InterPro" id="IPR011059">
    <property type="entry name" value="Metal-dep_hydrolase_composite"/>
</dbReference>
<dbReference type="SUPFAM" id="SSF51556">
    <property type="entry name" value="Metallo-dependent hydrolases"/>
    <property type="match status" value="1"/>
</dbReference>
<protein>
    <recommendedName>
        <fullName evidence="1">Amidohydrolase 3 domain-containing protein</fullName>
    </recommendedName>
</protein>
<dbReference type="EMBL" id="LVYI01000005">
    <property type="protein sequence ID" value="OAP59221.1"/>
    <property type="molecule type" value="Genomic_DNA"/>
</dbReference>
<keyword evidence="3" id="KW-1185">Reference proteome</keyword>
<dbReference type="InterPro" id="IPR013108">
    <property type="entry name" value="Amidohydro_3"/>
</dbReference>
<dbReference type="RefSeq" id="XP_018692588.1">
    <property type="nucleotide sequence ID" value="XM_018838028.1"/>
</dbReference>